<evidence type="ECO:0000313" key="1">
    <source>
        <dbReference type="EMBL" id="KAF3065493.1"/>
    </source>
</evidence>
<dbReference type="AlphaFoldDB" id="A0A9P4X9J6"/>
<reference evidence="1 2" key="1">
    <citation type="submission" date="2018-06" db="EMBL/GenBank/DDBJ databases">
        <title>Genome analysis of cellulolytic fungus Trichoderma lentiforme CFAM-422.</title>
        <authorList>
            <person name="Steindorff A.S."/>
            <person name="Formighieri E.F."/>
            <person name="Midorikawa G.E.O."/>
            <person name="Tamietti M.S."/>
            <person name="Ramos E.Z."/>
            <person name="Silva A.S."/>
            <person name="Bon E.P.S."/>
            <person name="Mendes T.D."/>
            <person name="Damaso M.C.T."/>
            <person name="Favaro L.C.L."/>
        </authorList>
    </citation>
    <scope>NUCLEOTIDE SEQUENCE [LARGE SCALE GENOMIC DNA]</scope>
    <source>
        <strain evidence="1 2">CFAM-422</strain>
    </source>
</reference>
<sequence>MAEAKIPSGGRELASMGCLGSITTSSKARLRQGLSGRDARACIGPPYPLLLYAVILHATQLPFVREPTGMPAAEHAVVSPLATDHEMRFKVKLSIRRVGSVELRGGYGAKTGEA</sequence>
<organism evidence="1 2">
    <name type="scientific">Trichoderma lentiforme</name>
    <dbReference type="NCBI Taxonomy" id="1567552"/>
    <lineage>
        <taxon>Eukaryota</taxon>
        <taxon>Fungi</taxon>
        <taxon>Dikarya</taxon>
        <taxon>Ascomycota</taxon>
        <taxon>Pezizomycotina</taxon>
        <taxon>Sordariomycetes</taxon>
        <taxon>Hypocreomycetidae</taxon>
        <taxon>Hypocreales</taxon>
        <taxon>Hypocreaceae</taxon>
        <taxon>Trichoderma</taxon>
    </lineage>
</organism>
<evidence type="ECO:0000313" key="2">
    <source>
        <dbReference type="Proteomes" id="UP000801864"/>
    </source>
</evidence>
<name>A0A9P4X9J6_9HYPO</name>
<dbReference type="Proteomes" id="UP000801864">
    <property type="component" value="Unassembled WGS sequence"/>
</dbReference>
<keyword evidence="2" id="KW-1185">Reference proteome</keyword>
<accession>A0A9P4X9J6</accession>
<dbReference type="EMBL" id="QLNT01000018">
    <property type="protein sequence ID" value="KAF3065493.1"/>
    <property type="molecule type" value="Genomic_DNA"/>
</dbReference>
<protein>
    <submittedName>
        <fullName evidence="1">Uncharacterized protein</fullName>
    </submittedName>
</protein>
<proteinExistence type="predicted"/>
<gene>
    <name evidence="1" type="ORF">CFAM422_009836</name>
</gene>
<comment type="caution">
    <text evidence="1">The sequence shown here is derived from an EMBL/GenBank/DDBJ whole genome shotgun (WGS) entry which is preliminary data.</text>
</comment>